<dbReference type="RefSeq" id="WP_092073244.1">
    <property type="nucleotide sequence ID" value="NZ_FNHB01000005.1"/>
</dbReference>
<name>A0A1G9U8D2_9FIRM</name>
<evidence type="ECO:0000256" key="1">
    <source>
        <dbReference type="SAM" id="SignalP"/>
    </source>
</evidence>
<dbReference type="OrthoDB" id="1707591at2"/>
<accession>A0A1G9U8D2</accession>
<proteinExistence type="predicted"/>
<feature type="chain" id="PRO_5038643559" description="SurA N-terminal domain-containing protein" evidence="1">
    <location>
        <begin position="21"/>
        <end position="310"/>
    </location>
</feature>
<dbReference type="Proteomes" id="UP000214880">
    <property type="component" value="Unassembled WGS sequence"/>
</dbReference>
<gene>
    <name evidence="2" type="ORF">SAMN04488502_105222</name>
</gene>
<protein>
    <recommendedName>
        <fullName evidence="4">SurA N-terminal domain-containing protein</fullName>
    </recommendedName>
</protein>
<organism evidence="2 3">
    <name type="scientific">Dendrosporobacter quercicolus</name>
    <dbReference type="NCBI Taxonomy" id="146817"/>
    <lineage>
        <taxon>Bacteria</taxon>
        <taxon>Bacillati</taxon>
        <taxon>Bacillota</taxon>
        <taxon>Negativicutes</taxon>
        <taxon>Selenomonadales</taxon>
        <taxon>Sporomusaceae</taxon>
        <taxon>Dendrosporobacter</taxon>
    </lineage>
</organism>
<dbReference type="EMBL" id="FNHB01000005">
    <property type="protein sequence ID" value="SDM56063.1"/>
    <property type="molecule type" value="Genomic_DNA"/>
</dbReference>
<dbReference type="STRING" id="146817.SAMN04488502_105222"/>
<evidence type="ECO:0000313" key="2">
    <source>
        <dbReference type="EMBL" id="SDM56063.1"/>
    </source>
</evidence>
<dbReference type="AlphaFoldDB" id="A0A1G9U8D2"/>
<keyword evidence="3" id="KW-1185">Reference proteome</keyword>
<sequence>MSNKCIVLGLMLVLLTGGCAGHKSNQQGEVQQELAGSSTAAEAEQQQIMNEFDRLRNQPDIQPAELRLYIDGMITKVASHRAAAMMIGLEQVQKQRLAKMAEEYFHNDAFQRRLQQGFAPGSDLASLAGLQDAELKDLLLGFQAGGYKFDSAEGLYFPLIDYSLYQRYNSLLTADLAAYIDIMAVESAKAAAKDGALVIGWDEIIRRALRQEKFLNRYSDSPKFTEVKDLYKRYVLWGLYGANNTPLFDDATKLFNPEARAAYQQIAGADAGSSLLETIRSYLEVLKGTNFRLTDDVERFRRVAADKLLN</sequence>
<reference evidence="2 3" key="1">
    <citation type="submission" date="2016-10" db="EMBL/GenBank/DDBJ databases">
        <authorList>
            <person name="de Groot N.N."/>
        </authorList>
    </citation>
    <scope>NUCLEOTIDE SEQUENCE [LARGE SCALE GENOMIC DNA]</scope>
    <source>
        <strain evidence="2 3">DSM 1736</strain>
    </source>
</reference>
<feature type="signal peptide" evidence="1">
    <location>
        <begin position="1"/>
        <end position="20"/>
    </location>
</feature>
<dbReference type="PROSITE" id="PS51257">
    <property type="entry name" value="PROKAR_LIPOPROTEIN"/>
    <property type="match status" value="1"/>
</dbReference>
<evidence type="ECO:0008006" key="4">
    <source>
        <dbReference type="Google" id="ProtNLM"/>
    </source>
</evidence>
<evidence type="ECO:0000313" key="3">
    <source>
        <dbReference type="Proteomes" id="UP000214880"/>
    </source>
</evidence>
<keyword evidence="1" id="KW-0732">Signal</keyword>